<reference evidence="2 3" key="1">
    <citation type="submission" date="2017-12" db="EMBL/GenBank/DDBJ databases">
        <authorList>
            <person name="Paulsen S."/>
            <person name="Gram L.K."/>
        </authorList>
    </citation>
    <scope>NUCLEOTIDE SEQUENCE [LARGE SCALE GENOMIC DNA]</scope>
    <source>
        <strain evidence="2 3">S2897</strain>
    </source>
</reference>
<evidence type="ECO:0000313" key="3">
    <source>
        <dbReference type="Proteomes" id="UP000305874"/>
    </source>
</evidence>
<feature type="non-terminal residue" evidence="2">
    <location>
        <position position="97"/>
    </location>
</feature>
<feature type="coiled-coil region" evidence="1">
    <location>
        <begin position="14"/>
        <end position="90"/>
    </location>
</feature>
<dbReference type="EMBL" id="PNCG01001126">
    <property type="protein sequence ID" value="TMP65361.1"/>
    <property type="molecule type" value="Genomic_DNA"/>
</dbReference>
<name>A0A5S3XZ08_9GAMM</name>
<protein>
    <submittedName>
        <fullName evidence="2">Chromosome partitioning protein ParA</fullName>
    </submittedName>
</protein>
<gene>
    <name evidence="2" type="ORF">CWC05_24085</name>
</gene>
<dbReference type="AlphaFoldDB" id="A0A5S3XZ08"/>
<dbReference type="Proteomes" id="UP000305874">
    <property type="component" value="Unassembled WGS sequence"/>
</dbReference>
<reference evidence="3" key="2">
    <citation type="submission" date="2019-06" db="EMBL/GenBank/DDBJ databases">
        <title>Co-occurence of chitin degradation, pigmentation and bioactivity in marine Pseudoalteromonas.</title>
        <authorList>
            <person name="Sonnenschein E.C."/>
            <person name="Bech P.K."/>
        </authorList>
    </citation>
    <scope>NUCLEOTIDE SEQUENCE [LARGE SCALE GENOMIC DNA]</scope>
    <source>
        <strain evidence="3">S2897</strain>
    </source>
</reference>
<sequence length="97" mass="11303">DKSMDKLKVTRKKLYDQYDTVESLQKEKKELEEKCLALENENGQANSSPQQMQRMVLTFEREKADMLDTLNNYKRQISEQSQALEQLSLQASNTENG</sequence>
<evidence type="ECO:0000313" key="2">
    <source>
        <dbReference type="EMBL" id="TMP65361.1"/>
    </source>
</evidence>
<keyword evidence="1" id="KW-0175">Coiled coil</keyword>
<comment type="caution">
    <text evidence="2">The sequence shown here is derived from an EMBL/GenBank/DDBJ whole genome shotgun (WGS) entry which is preliminary data.</text>
</comment>
<organism evidence="2 3">
    <name type="scientific">Pseudoalteromonas ruthenica</name>
    <dbReference type="NCBI Taxonomy" id="151081"/>
    <lineage>
        <taxon>Bacteria</taxon>
        <taxon>Pseudomonadati</taxon>
        <taxon>Pseudomonadota</taxon>
        <taxon>Gammaproteobacteria</taxon>
        <taxon>Alteromonadales</taxon>
        <taxon>Pseudoalteromonadaceae</taxon>
        <taxon>Pseudoalteromonas</taxon>
    </lineage>
</organism>
<evidence type="ECO:0000256" key="1">
    <source>
        <dbReference type="SAM" id="Coils"/>
    </source>
</evidence>
<proteinExistence type="predicted"/>
<feature type="non-terminal residue" evidence="2">
    <location>
        <position position="1"/>
    </location>
</feature>
<accession>A0A5S3XZ08</accession>